<comment type="caution">
    <text evidence="2">Lacks conserved residue(s) required for the propagation of feature annotation.</text>
</comment>
<dbReference type="PANTHER" id="PTHR44591:SF3">
    <property type="entry name" value="RESPONSE REGULATORY DOMAIN-CONTAINING PROTEIN"/>
    <property type="match status" value="1"/>
</dbReference>
<dbReference type="PANTHER" id="PTHR44591">
    <property type="entry name" value="STRESS RESPONSE REGULATOR PROTEIN 1"/>
    <property type="match status" value="1"/>
</dbReference>
<feature type="domain" description="Response regulatory" evidence="3">
    <location>
        <begin position="1"/>
        <end position="68"/>
    </location>
</feature>
<dbReference type="Gene3D" id="3.40.50.2300">
    <property type="match status" value="1"/>
</dbReference>
<gene>
    <name evidence="4" type="ORF">AVDCRST_MAG77-6084</name>
</gene>
<dbReference type="SUPFAM" id="SSF52172">
    <property type="entry name" value="CheY-like"/>
    <property type="match status" value="1"/>
</dbReference>
<proteinExistence type="predicted"/>
<evidence type="ECO:0000256" key="2">
    <source>
        <dbReference type="PROSITE-ProRule" id="PRU00169"/>
    </source>
</evidence>
<keyword evidence="1" id="KW-0597">Phosphoprotein</keyword>
<dbReference type="InterPro" id="IPR001789">
    <property type="entry name" value="Sig_transdc_resp-reg_receiver"/>
</dbReference>
<evidence type="ECO:0000259" key="3">
    <source>
        <dbReference type="PROSITE" id="PS50110"/>
    </source>
</evidence>
<protein>
    <recommendedName>
        <fullName evidence="3">Response regulatory domain-containing protein</fullName>
    </recommendedName>
</protein>
<dbReference type="Pfam" id="PF00072">
    <property type="entry name" value="Response_reg"/>
    <property type="match status" value="1"/>
</dbReference>
<dbReference type="EMBL" id="CADCTC010000316">
    <property type="protein sequence ID" value="CAA9305910.1"/>
    <property type="molecule type" value="Genomic_DNA"/>
</dbReference>
<dbReference type="InterPro" id="IPR011006">
    <property type="entry name" value="CheY-like_superfamily"/>
</dbReference>
<dbReference type="InterPro" id="IPR050595">
    <property type="entry name" value="Bact_response_regulator"/>
</dbReference>
<organism evidence="4">
    <name type="scientific">uncultured Chloroflexota bacterium</name>
    <dbReference type="NCBI Taxonomy" id="166587"/>
    <lineage>
        <taxon>Bacteria</taxon>
        <taxon>Bacillati</taxon>
        <taxon>Chloroflexota</taxon>
        <taxon>environmental samples</taxon>
    </lineage>
</organism>
<dbReference type="AlphaFoldDB" id="A0A6J4KHC3"/>
<dbReference type="PROSITE" id="PS50110">
    <property type="entry name" value="RESPONSE_REGULATORY"/>
    <property type="match status" value="1"/>
</dbReference>
<name>A0A6J4KHC3_9CHLR</name>
<reference evidence="4" key="1">
    <citation type="submission" date="2020-02" db="EMBL/GenBank/DDBJ databases">
        <authorList>
            <person name="Meier V. D."/>
        </authorList>
    </citation>
    <scope>NUCLEOTIDE SEQUENCE</scope>
    <source>
        <strain evidence="4">AVDCRST_MAG77</strain>
    </source>
</reference>
<accession>A0A6J4KHC3</accession>
<sequence length="74" mass="8487">MMMPYLDGLDQIKLLSLDDELKDIPIIVITAKARALDGIDDLRALRIVDYLYKPFEISDLLDKIKKAIDERAPK</sequence>
<evidence type="ECO:0000256" key="1">
    <source>
        <dbReference type="ARBA" id="ARBA00022553"/>
    </source>
</evidence>
<evidence type="ECO:0000313" key="4">
    <source>
        <dbReference type="EMBL" id="CAA9305910.1"/>
    </source>
</evidence>
<dbReference type="GO" id="GO:0000160">
    <property type="term" value="P:phosphorelay signal transduction system"/>
    <property type="evidence" value="ECO:0007669"/>
    <property type="project" value="InterPro"/>
</dbReference>